<name>A0A1G9HKP0_9FIRM</name>
<protein>
    <submittedName>
        <fullName evidence="1">Uncharacterized protein</fullName>
    </submittedName>
</protein>
<dbReference type="SUPFAM" id="SSF160991">
    <property type="entry name" value="CV3147-like"/>
    <property type="match status" value="1"/>
</dbReference>
<sequence length="43" mass="4877">MRILSHQEVKDILVGCTILGTGGAVHWKQDLILLRKSLDLIYE</sequence>
<accession>A0A1G9HKP0</accession>
<dbReference type="AlphaFoldDB" id="A0A1G9HKP0"/>
<gene>
    <name evidence="1" type="ORF">SAMN05660472_02663</name>
</gene>
<dbReference type="Proteomes" id="UP000198718">
    <property type="component" value="Unassembled WGS sequence"/>
</dbReference>
<dbReference type="STRING" id="393762.SAMN05660472_02663"/>
<evidence type="ECO:0000313" key="2">
    <source>
        <dbReference type="Proteomes" id="UP000198718"/>
    </source>
</evidence>
<keyword evidence="2" id="KW-1185">Reference proteome</keyword>
<reference evidence="1 2" key="1">
    <citation type="submission" date="2016-10" db="EMBL/GenBank/DDBJ databases">
        <authorList>
            <person name="de Groot N.N."/>
        </authorList>
    </citation>
    <scope>NUCLEOTIDE SEQUENCE [LARGE SCALE GENOMIC DNA]</scope>
    <source>
        <strain evidence="1 2">DSM 18346</strain>
    </source>
</reference>
<evidence type="ECO:0000313" key="1">
    <source>
        <dbReference type="EMBL" id="SDL13326.1"/>
    </source>
</evidence>
<organism evidence="1 2">
    <name type="scientific">Natronincola ferrireducens</name>
    <dbReference type="NCBI Taxonomy" id="393762"/>
    <lineage>
        <taxon>Bacteria</taxon>
        <taxon>Bacillati</taxon>
        <taxon>Bacillota</taxon>
        <taxon>Clostridia</taxon>
        <taxon>Peptostreptococcales</taxon>
        <taxon>Natronincolaceae</taxon>
        <taxon>Natronincola</taxon>
    </lineage>
</organism>
<dbReference type="EMBL" id="FNFP01000009">
    <property type="protein sequence ID" value="SDL13326.1"/>
    <property type="molecule type" value="Genomic_DNA"/>
</dbReference>
<proteinExistence type="predicted"/>
<dbReference type="RefSeq" id="WP_244269554.1">
    <property type="nucleotide sequence ID" value="NZ_FNFP01000009.1"/>
</dbReference>